<evidence type="ECO:0000313" key="1">
    <source>
        <dbReference type="EMBL" id="POD85899.1"/>
    </source>
</evidence>
<dbReference type="AlphaFoldDB" id="A0A2S3U6W8"/>
<comment type="caution">
    <text evidence="1">The sequence shown here is derived from an EMBL/GenBank/DDBJ whole genome shotgun (WGS) entry which is preliminary data.</text>
</comment>
<name>A0A2S3U6W8_LACPN</name>
<protein>
    <submittedName>
        <fullName evidence="1">Uncharacterized protein</fullName>
    </submittedName>
</protein>
<proteinExistence type="predicted"/>
<reference evidence="1 2" key="1">
    <citation type="submission" date="2017-06" db="EMBL/GenBank/DDBJ databases">
        <title>Genome sequence of Lactobacillus plantarum subsp. plantarum strain SRCM101258.</title>
        <authorList>
            <person name="Cho S.H."/>
        </authorList>
    </citation>
    <scope>NUCLEOTIDE SEQUENCE [LARGE SCALE GENOMIC DNA]</scope>
    <source>
        <strain evidence="1 2">SRCM101258</strain>
    </source>
</reference>
<organism evidence="1 2">
    <name type="scientific">Lactiplantibacillus plantarum subsp. plantarum</name>
    <dbReference type="NCBI Taxonomy" id="337330"/>
    <lineage>
        <taxon>Bacteria</taxon>
        <taxon>Bacillati</taxon>
        <taxon>Bacillota</taxon>
        <taxon>Bacilli</taxon>
        <taxon>Lactobacillales</taxon>
        <taxon>Lactobacillaceae</taxon>
        <taxon>Lactiplantibacillus</taxon>
    </lineage>
</organism>
<evidence type="ECO:0000313" key="2">
    <source>
        <dbReference type="Proteomes" id="UP000236990"/>
    </source>
</evidence>
<dbReference type="EMBL" id="NKCZ01000090">
    <property type="protein sequence ID" value="POD85899.1"/>
    <property type="molecule type" value="Genomic_DNA"/>
</dbReference>
<dbReference type="Proteomes" id="UP000236990">
    <property type="component" value="Unassembled WGS sequence"/>
</dbReference>
<accession>A0A2S3U6W8</accession>
<sequence length="48" mass="5477">MTETTEHDGKKRRMVEIAPGHFVRATEDEIPIYTKRAVDAGLITEFSE</sequence>
<gene>
    <name evidence="1" type="ORF">S101258_01211</name>
</gene>